<feature type="region of interest" description="Disordered" evidence="1">
    <location>
        <begin position="215"/>
        <end position="305"/>
    </location>
</feature>
<evidence type="ECO:0000256" key="1">
    <source>
        <dbReference type="SAM" id="MobiDB-lite"/>
    </source>
</evidence>
<dbReference type="Proteomes" id="UP000803884">
    <property type="component" value="Unassembled WGS sequence"/>
</dbReference>
<reference evidence="2 3" key="1">
    <citation type="journal article" date="2020" name="Microbiol. Resour. Announc.">
        <title>Draft Genome Sequence of a Cladosporium Species Isolated from the Mesophotic Ascidian Didemnum maculosum.</title>
        <authorList>
            <person name="Gioti A."/>
            <person name="Siaperas R."/>
            <person name="Nikolaivits E."/>
            <person name="Le Goff G."/>
            <person name="Ouazzani J."/>
            <person name="Kotoulas G."/>
            <person name="Topakas E."/>
        </authorList>
    </citation>
    <scope>NUCLEOTIDE SEQUENCE [LARGE SCALE GENOMIC DNA]</scope>
    <source>
        <strain evidence="2 3">TM138-S3</strain>
    </source>
</reference>
<feature type="compositionally biased region" description="Basic and acidic residues" evidence="1">
    <location>
        <begin position="221"/>
        <end position="286"/>
    </location>
</feature>
<sequence>MSMDYGPQGLPPPGQGYYNAQATPRHQPQRGRRRSQERSVSPRGTEYVPYSDLPWASQQSANEPRAGAGADARRESEVRPGNFEAQNQLAPYDDEKAWAEWNRAYGQEPAHVPTNTPLPQQSRRKDERSPRQRRRRSYEDDLEYADFRRARRAKSRHHERRDSTRSEMDFDEKLEKGAKDLGPALLGTAAGAFLGRKLVNKGALGIIGGAIAGGIGATAGERFDERNRRKQDGRTQRRREDDDRYYRRRYEDRDRSYASRRDSSPFSELSRDDESLPPRRRHDERPRRTKPKRYVEYSPDSYRSV</sequence>
<evidence type="ECO:0008006" key="4">
    <source>
        <dbReference type="Google" id="ProtNLM"/>
    </source>
</evidence>
<accession>A0AB34KR21</accession>
<proteinExistence type="predicted"/>
<dbReference type="RefSeq" id="XP_069228866.1">
    <property type="nucleotide sequence ID" value="XM_069373613.1"/>
</dbReference>
<feature type="compositionally biased region" description="Basic residues" evidence="1">
    <location>
        <begin position="149"/>
        <end position="159"/>
    </location>
</feature>
<feature type="compositionally biased region" description="Basic and acidic residues" evidence="1">
    <location>
        <begin position="160"/>
        <end position="171"/>
    </location>
</feature>
<name>A0AB34KR21_9PEZI</name>
<protein>
    <recommendedName>
        <fullName evidence="4">Glycine zipper 2TM domain-containing protein</fullName>
    </recommendedName>
</protein>
<comment type="caution">
    <text evidence="2">The sequence shown here is derived from an EMBL/GenBank/DDBJ whole genome shotgun (WGS) entry which is preliminary data.</text>
</comment>
<organism evidence="2 3">
    <name type="scientific">Cladosporium halotolerans</name>
    <dbReference type="NCBI Taxonomy" id="1052096"/>
    <lineage>
        <taxon>Eukaryota</taxon>
        <taxon>Fungi</taxon>
        <taxon>Dikarya</taxon>
        <taxon>Ascomycota</taxon>
        <taxon>Pezizomycotina</taxon>
        <taxon>Dothideomycetes</taxon>
        <taxon>Dothideomycetidae</taxon>
        <taxon>Cladosporiales</taxon>
        <taxon>Cladosporiaceae</taxon>
        <taxon>Cladosporium</taxon>
    </lineage>
</organism>
<gene>
    <name evidence="2" type="ORF">WHR41_05007</name>
</gene>
<dbReference type="GeneID" id="96006451"/>
<feature type="region of interest" description="Disordered" evidence="1">
    <location>
        <begin position="1"/>
        <end position="171"/>
    </location>
</feature>
<dbReference type="AlphaFoldDB" id="A0AB34KR21"/>
<evidence type="ECO:0000313" key="2">
    <source>
        <dbReference type="EMBL" id="KAL1585760.1"/>
    </source>
</evidence>
<evidence type="ECO:0000313" key="3">
    <source>
        <dbReference type="Proteomes" id="UP000803884"/>
    </source>
</evidence>
<keyword evidence="3" id="KW-1185">Reference proteome</keyword>
<dbReference type="EMBL" id="JAAQHG020000017">
    <property type="protein sequence ID" value="KAL1585760.1"/>
    <property type="molecule type" value="Genomic_DNA"/>
</dbReference>